<dbReference type="InterPro" id="IPR002110">
    <property type="entry name" value="Ankyrin_rpt"/>
</dbReference>
<reference evidence="1" key="1">
    <citation type="journal article" date="2020" name="Stud. Mycol.">
        <title>101 Dothideomycetes genomes: a test case for predicting lifestyles and emergence of pathogens.</title>
        <authorList>
            <person name="Haridas S."/>
            <person name="Albert R."/>
            <person name="Binder M."/>
            <person name="Bloem J."/>
            <person name="Labutti K."/>
            <person name="Salamov A."/>
            <person name="Andreopoulos B."/>
            <person name="Baker S."/>
            <person name="Barry K."/>
            <person name="Bills G."/>
            <person name="Bluhm B."/>
            <person name="Cannon C."/>
            <person name="Castanera R."/>
            <person name="Culley D."/>
            <person name="Daum C."/>
            <person name="Ezra D."/>
            <person name="Gonzalez J."/>
            <person name="Henrissat B."/>
            <person name="Kuo A."/>
            <person name="Liang C."/>
            <person name="Lipzen A."/>
            <person name="Lutzoni F."/>
            <person name="Magnuson J."/>
            <person name="Mondo S."/>
            <person name="Nolan M."/>
            <person name="Ohm R."/>
            <person name="Pangilinan J."/>
            <person name="Park H.-J."/>
            <person name="Ramirez L."/>
            <person name="Alfaro M."/>
            <person name="Sun H."/>
            <person name="Tritt A."/>
            <person name="Yoshinaga Y."/>
            <person name="Zwiers L.-H."/>
            <person name="Turgeon B."/>
            <person name="Goodwin S."/>
            <person name="Spatafora J."/>
            <person name="Crous P."/>
            <person name="Grigoriev I."/>
        </authorList>
    </citation>
    <scope>NUCLEOTIDE SEQUENCE</scope>
    <source>
        <strain evidence="1">CBS 123094</strain>
    </source>
</reference>
<evidence type="ECO:0000313" key="2">
    <source>
        <dbReference type="Proteomes" id="UP000799779"/>
    </source>
</evidence>
<dbReference type="Gene3D" id="1.25.40.20">
    <property type="entry name" value="Ankyrin repeat-containing domain"/>
    <property type="match status" value="1"/>
</dbReference>
<dbReference type="OrthoDB" id="366390at2759"/>
<dbReference type="InterPro" id="IPR036770">
    <property type="entry name" value="Ankyrin_rpt-contain_sf"/>
</dbReference>
<protein>
    <submittedName>
        <fullName evidence="1">Uncharacterized protein</fullName>
    </submittedName>
</protein>
<keyword evidence="2" id="KW-1185">Reference proteome</keyword>
<dbReference type="EMBL" id="ML977626">
    <property type="protein sequence ID" value="KAF1996402.1"/>
    <property type="molecule type" value="Genomic_DNA"/>
</dbReference>
<evidence type="ECO:0000313" key="1">
    <source>
        <dbReference type="EMBL" id="KAF1996402.1"/>
    </source>
</evidence>
<name>A0A6A5W3B9_9PLEO</name>
<gene>
    <name evidence="1" type="ORF">P154DRAFT_566138</name>
</gene>
<organism evidence="1 2">
    <name type="scientific">Amniculicola lignicola CBS 123094</name>
    <dbReference type="NCBI Taxonomy" id="1392246"/>
    <lineage>
        <taxon>Eukaryota</taxon>
        <taxon>Fungi</taxon>
        <taxon>Dikarya</taxon>
        <taxon>Ascomycota</taxon>
        <taxon>Pezizomycotina</taxon>
        <taxon>Dothideomycetes</taxon>
        <taxon>Pleosporomycetidae</taxon>
        <taxon>Pleosporales</taxon>
        <taxon>Amniculicolaceae</taxon>
        <taxon>Amniculicola</taxon>
    </lineage>
</organism>
<dbReference type="Proteomes" id="UP000799779">
    <property type="component" value="Unassembled WGS sequence"/>
</dbReference>
<dbReference type="SMART" id="SM00248">
    <property type="entry name" value="ANK"/>
    <property type="match status" value="4"/>
</dbReference>
<sequence>MKTITTSTFNLRNTITKEEMNLLELPVEIFEKIIHQFIGSVGERNAWDARAVCHTFRDVISWNLFNTVSLDKPPARRSIQAVLTEFYLAKLLEYRAGQPYSPEERILVFLNRAADDIIRIDPPGDGNVAPIKQQYIRDILHALVNQHPVARFKWTSTQYESVDDVNLHLALAAAVGSMKAVEHFLERGAKIANLKPSGGVEVGLFDSPVQTAAITGKHELLRFLLQNVIPSETTRLQEDRKSVNRIQDLLRYATTSAVYAQQGEPAKILLQFQQAHRHTSLGAIPIQLYKFWLLVAAGSGCLDIIKDIIPFLDLKEKALQKLCLFVAKDACGSGREPVLRYFLESNLLPNIREQVPMEGHLVPPIHTLFQHAVESNHYDTLKTCLDTIGVPNLPFFTGDTNFIYTAIRRRNIPMVKLLREYGCPYCHHTTKRINERVKEAMAFNPIATDHRSTKSFNGNDYYPPMASLPPTPSRRSDDILMAYFFVKAGLVGKEKPCGTWCKKDTSEAIAKAARFVQDSKYWTALANRAIGCIQDCEHVQSNI</sequence>
<dbReference type="SUPFAM" id="SSF48403">
    <property type="entry name" value="Ankyrin repeat"/>
    <property type="match status" value="1"/>
</dbReference>
<dbReference type="SUPFAM" id="SSF140860">
    <property type="entry name" value="Pseudo ankyrin repeat-like"/>
    <property type="match status" value="1"/>
</dbReference>
<proteinExistence type="predicted"/>
<dbReference type="AlphaFoldDB" id="A0A6A5W3B9"/>
<accession>A0A6A5W3B9</accession>